<reference evidence="2" key="1">
    <citation type="submission" date="2023-01" db="EMBL/GenBank/DDBJ databases">
        <title>Genome assembly of the deep-sea coral Lophelia pertusa.</title>
        <authorList>
            <person name="Herrera S."/>
            <person name="Cordes E."/>
        </authorList>
    </citation>
    <scope>NUCLEOTIDE SEQUENCE</scope>
    <source>
        <strain evidence="2">USNM1676648</strain>
        <tissue evidence="2">Polyp</tissue>
    </source>
</reference>
<comment type="caution">
    <text evidence="2">The sequence shown here is derived from an EMBL/GenBank/DDBJ whole genome shotgun (WGS) entry which is preliminary data.</text>
</comment>
<keyword evidence="3" id="KW-1185">Reference proteome</keyword>
<accession>A0A9X0CUI2</accession>
<evidence type="ECO:0000313" key="2">
    <source>
        <dbReference type="EMBL" id="KAJ7373964.1"/>
    </source>
</evidence>
<feature type="region of interest" description="Disordered" evidence="1">
    <location>
        <begin position="47"/>
        <end position="72"/>
    </location>
</feature>
<feature type="region of interest" description="Disordered" evidence="1">
    <location>
        <begin position="1"/>
        <end position="20"/>
    </location>
</feature>
<dbReference type="Proteomes" id="UP001163046">
    <property type="component" value="Unassembled WGS sequence"/>
</dbReference>
<dbReference type="AlphaFoldDB" id="A0A9X0CUI2"/>
<proteinExistence type="predicted"/>
<feature type="compositionally biased region" description="Basic and acidic residues" evidence="1">
    <location>
        <begin position="47"/>
        <end position="59"/>
    </location>
</feature>
<organism evidence="2 3">
    <name type="scientific">Desmophyllum pertusum</name>
    <dbReference type="NCBI Taxonomy" id="174260"/>
    <lineage>
        <taxon>Eukaryota</taxon>
        <taxon>Metazoa</taxon>
        <taxon>Cnidaria</taxon>
        <taxon>Anthozoa</taxon>
        <taxon>Hexacorallia</taxon>
        <taxon>Scleractinia</taxon>
        <taxon>Caryophylliina</taxon>
        <taxon>Caryophylliidae</taxon>
        <taxon>Desmophyllum</taxon>
    </lineage>
</organism>
<name>A0A9X0CUI2_9CNID</name>
<protein>
    <submittedName>
        <fullName evidence="2">Uncharacterized protein</fullName>
    </submittedName>
</protein>
<evidence type="ECO:0000313" key="3">
    <source>
        <dbReference type="Proteomes" id="UP001163046"/>
    </source>
</evidence>
<dbReference type="EMBL" id="MU826829">
    <property type="protein sequence ID" value="KAJ7373964.1"/>
    <property type="molecule type" value="Genomic_DNA"/>
</dbReference>
<feature type="compositionally biased region" description="Polar residues" evidence="1">
    <location>
        <begin position="60"/>
        <end position="72"/>
    </location>
</feature>
<evidence type="ECO:0000256" key="1">
    <source>
        <dbReference type="SAM" id="MobiDB-lite"/>
    </source>
</evidence>
<sequence>MDEMVILTPSETKTPHRSALPSAYNNWSPWAWDWWLHQEQHDVIKKEKTAQDETSKTADNKQATINQSPKKT</sequence>
<dbReference type="OrthoDB" id="5948322at2759"/>
<gene>
    <name evidence="2" type="ORF">OS493_009292</name>
</gene>